<dbReference type="Pfam" id="PF00672">
    <property type="entry name" value="HAMP"/>
    <property type="match status" value="1"/>
</dbReference>
<dbReference type="PANTHER" id="PTHR44757">
    <property type="entry name" value="DIGUANYLATE CYCLASE DGCP"/>
    <property type="match status" value="1"/>
</dbReference>
<dbReference type="EMBL" id="UOFV01000011">
    <property type="protein sequence ID" value="VAW93994.1"/>
    <property type="molecule type" value="Genomic_DNA"/>
</dbReference>
<name>A0A3B1AJE9_9ZZZZ</name>
<organism evidence="5">
    <name type="scientific">hydrothermal vent metagenome</name>
    <dbReference type="NCBI Taxonomy" id="652676"/>
    <lineage>
        <taxon>unclassified sequences</taxon>
        <taxon>metagenomes</taxon>
        <taxon>ecological metagenomes</taxon>
    </lineage>
</organism>
<dbReference type="InterPro" id="IPR000160">
    <property type="entry name" value="GGDEF_dom"/>
</dbReference>
<dbReference type="Pfam" id="PF00563">
    <property type="entry name" value="EAL"/>
    <property type="match status" value="1"/>
</dbReference>
<dbReference type="InterPro" id="IPR003660">
    <property type="entry name" value="HAMP_dom"/>
</dbReference>
<dbReference type="SUPFAM" id="SSF55073">
    <property type="entry name" value="Nucleotide cyclase"/>
    <property type="match status" value="1"/>
</dbReference>
<dbReference type="PROSITE" id="PS50887">
    <property type="entry name" value="GGDEF"/>
    <property type="match status" value="1"/>
</dbReference>
<dbReference type="GO" id="GO:0007165">
    <property type="term" value="P:signal transduction"/>
    <property type="evidence" value="ECO:0007669"/>
    <property type="project" value="InterPro"/>
</dbReference>
<dbReference type="FunFam" id="3.30.70.270:FF:000001">
    <property type="entry name" value="Diguanylate cyclase domain protein"/>
    <property type="match status" value="1"/>
</dbReference>
<dbReference type="SMART" id="SM00304">
    <property type="entry name" value="HAMP"/>
    <property type="match status" value="1"/>
</dbReference>
<dbReference type="InterPro" id="IPR035919">
    <property type="entry name" value="EAL_sf"/>
</dbReference>
<dbReference type="InterPro" id="IPR043128">
    <property type="entry name" value="Rev_trsase/Diguanyl_cyclase"/>
</dbReference>
<dbReference type="Gene3D" id="6.10.340.10">
    <property type="match status" value="1"/>
</dbReference>
<sequence>MPKLQSSMRASLGLTVLVMGLLGMMLAVATGEAYQRLALDNQRESFVSLAKLKIQEITENLAQDSVELGLNAQATPGFHQAVINKDSTHLSLQLDEHFHRAFVTLGRVKLIKMYAYDKEFRLISSSKKGDRTLPDNKPVCTGLLSKIASRSKTARLKPDSELCRTGMRPVLATIVPVGGLQIKGYLQLIIDPTPNFAKADSGLGTPLKLTGLDKAIHYQSANWPKKLNKNILLAEYSLFTPKNQQLFNLTFASNIAELRKQLSTTRNFIFSIAAIIMLGTTLIALLMLQRTALSPLNTLTNHLRRVQKDKSLLGTKVVVSGNSEIVELATDFNNMSGELSTLYRTLENMAFTDALTGMPNRVLFYDRLEQITMSASRYKTQFALMMMDLNRFKNINDTLGHHIGDRLLKTVGERLQTILRESDTVARLGGDEFAALLPAIDHDEGVTIVAEKIVNALNKPIAVEGHNLSIGISIGLVRCPRDGDKTTLLMQHADVAMYHAKRKGLGYVFYDKNMNKENLFELTMESELRQAIENKDFELYYQPKIDLQHGHITGAEALIRWAHDKYGFISPEKFIPLAEQTGLIQTLTEWILEQALTQCAAWHANNITIGVSVNLSAYSLNDIDLIDTVHHALIKTEIEPQWLTLELTETAIMSDADRALSTLSQLNTMGVRLSVDDFGTGYSSLAYLKRFPVDEIKIDKSFVIDMLTDASDAVIVRSTIDLAHNMGMKVVAEGIESQEAWDKLAELGCNLGQGYHMCRPCPAADFKTWVYKSSWGLGHIKAAG</sequence>
<dbReference type="Pfam" id="PF00990">
    <property type="entry name" value="GGDEF"/>
    <property type="match status" value="1"/>
</dbReference>
<gene>
    <name evidence="5" type="ORF">MNBD_GAMMA19-1926</name>
</gene>
<dbReference type="AlphaFoldDB" id="A0A3B1AJE9"/>
<feature type="domain" description="HAMP" evidence="3">
    <location>
        <begin position="290"/>
        <end position="344"/>
    </location>
</feature>
<accession>A0A3B1AJE9</accession>
<dbReference type="FunFam" id="3.20.20.450:FF:000001">
    <property type="entry name" value="Cyclic di-GMP phosphodiesterase yahA"/>
    <property type="match status" value="1"/>
</dbReference>
<evidence type="ECO:0000259" key="2">
    <source>
        <dbReference type="PROSITE" id="PS50883"/>
    </source>
</evidence>
<dbReference type="NCBIfam" id="TIGR00254">
    <property type="entry name" value="GGDEF"/>
    <property type="match status" value="1"/>
</dbReference>
<dbReference type="PROSITE" id="PS50883">
    <property type="entry name" value="EAL"/>
    <property type="match status" value="1"/>
</dbReference>
<dbReference type="InterPro" id="IPR029787">
    <property type="entry name" value="Nucleotide_cyclase"/>
</dbReference>
<dbReference type="SUPFAM" id="SSF141868">
    <property type="entry name" value="EAL domain-like"/>
    <property type="match status" value="1"/>
</dbReference>
<keyword evidence="1" id="KW-0472">Membrane</keyword>
<dbReference type="GO" id="GO:0016020">
    <property type="term" value="C:membrane"/>
    <property type="evidence" value="ECO:0007669"/>
    <property type="project" value="InterPro"/>
</dbReference>
<reference evidence="5" key="1">
    <citation type="submission" date="2018-06" db="EMBL/GenBank/DDBJ databases">
        <authorList>
            <person name="Zhirakovskaya E."/>
        </authorList>
    </citation>
    <scope>NUCLEOTIDE SEQUENCE</scope>
</reference>
<protein>
    <submittedName>
        <fullName evidence="5">Diguanylate cyclase/phosphodiesterase (GGDEF &amp; EAL domains) with PAS/PAC sensor(S)</fullName>
    </submittedName>
</protein>
<dbReference type="CDD" id="cd01948">
    <property type="entry name" value="EAL"/>
    <property type="match status" value="1"/>
</dbReference>
<keyword evidence="1" id="KW-1133">Transmembrane helix</keyword>
<feature type="domain" description="GGDEF" evidence="4">
    <location>
        <begin position="380"/>
        <end position="513"/>
    </location>
</feature>
<dbReference type="CDD" id="cd06225">
    <property type="entry name" value="HAMP"/>
    <property type="match status" value="1"/>
</dbReference>
<feature type="transmembrane region" description="Helical" evidence="1">
    <location>
        <begin position="268"/>
        <end position="288"/>
    </location>
</feature>
<dbReference type="PANTHER" id="PTHR44757:SF2">
    <property type="entry name" value="BIOFILM ARCHITECTURE MAINTENANCE PROTEIN MBAA"/>
    <property type="match status" value="1"/>
</dbReference>
<evidence type="ECO:0000256" key="1">
    <source>
        <dbReference type="SAM" id="Phobius"/>
    </source>
</evidence>
<dbReference type="Gene3D" id="3.20.20.450">
    <property type="entry name" value="EAL domain"/>
    <property type="match status" value="1"/>
</dbReference>
<dbReference type="InterPro" id="IPR001633">
    <property type="entry name" value="EAL_dom"/>
</dbReference>
<feature type="domain" description="EAL" evidence="2">
    <location>
        <begin position="521"/>
        <end position="774"/>
    </location>
</feature>
<dbReference type="InterPro" id="IPR052155">
    <property type="entry name" value="Biofilm_reg_signaling"/>
</dbReference>
<proteinExistence type="predicted"/>
<dbReference type="PROSITE" id="PS50885">
    <property type="entry name" value="HAMP"/>
    <property type="match status" value="1"/>
</dbReference>
<evidence type="ECO:0000313" key="5">
    <source>
        <dbReference type="EMBL" id="VAW93994.1"/>
    </source>
</evidence>
<dbReference type="Gene3D" id="3.30.70.270">
    <property type="match status" value="1"/>
</dbReference>
<dbReference type="SMART" id="SM00052">
    <property type="entry name" value="EAL"/>
    <property type="match status" value="1"/>
</dbReference>
<evidence type="ECO:0000259" key="3">
    <source>
        <dbReference type="PROSITE" id="PS50885"/>
    </source>
</evidence>
<dbReference type="CDD" id="cd01949">
    <property type="entry name" value="GGDEF"/>
    <property type="match status" value="1"/>
</dbReference>
<evidence type="ECO:0000259" key="4">
    <source>
        <dbReference type="PROSITE" id="PS50887"/>
    </source>
</evidence>
<keyword evidence="1" id="KW-0812">Transmembrane</keyword>
<dbReference type="SMART" id="SM00267">
    <property type="entry name" value="GGDEF"/>
    <property type="match status" value="1"/>
</dbReference>